<reference evidence="3" key="1">
    <citation type="submission" date="2019-06" db="EMBL/GenBank/DDBJ databases">
        <title>Draft genome sequence of the griseofulvin-producing fungus Xylaria cubensis strain G536.</title>
        <authorList>
            <person name="Mead M.E."/>
            <person name="Raja H.A."/>
            <person name="Steenwyk J.L."/>
            <person name="Knowles S.L."/>
            <person name="Oberlies N.H."/>
            <person name="Rokas A."/>
        </authorList>
    </citation>
    <scope>NUCLEOTIDE SEQUENCE [LARGE SCALE GENOMIC DNA]</scope>
    <source>
        <strain evidence="3">G536</strain>
    </source>
</reference>
<sequence length="857" mass="93893">MATSRSAPSSAGTTSAADLKQLQEEVKRLRAYKVMAEKSLAKMGVDLQAALKQGWVSKRAEVRRKRLERKKAAEAAKWAKNDQAEAYIRRERKKVGLPVRNPTPTPSEAAYLERVAEAAREEKAERLRNRVRRMSHQLLIAAAIGHQYRDVTGADQPGHVVPGGADSGPPKHNRFDPRSEMGLTATEAMARSFRNWANKAKEGARSRSRTPSTVYVSSRTTGPEDTPSGSESDSSFTDDNAAGAGIKGPKALRAIVYDPSSFDEDDITDAGEELGGLADLDLDDVSDEVLATAYGMLAKAERTDGEGDWADVLASNILVNLIPEKPNSPPSSTSWGDTETEDGQPPALSGLWGNSETETENESRSDKTELTGEGKTQTILDFFPASPSLTNAKKQTKNVKKVSGKKKKKTASKNQAPKKSPASNPKYTAKATQTKRNQKGPTTISPSPSDPNDDTKGPSRRAPHKPEAPDQSVWDPTWWRVNKTDYYDGVWADKVLPKKQPTNKMETGFMLWQHQEERFPHLDDRLKLQPLYHNVIFKPEEVDTYSWDPVNRAVTEPKTGLSAPLRLGPITVHSLARWKSAEFGGEYSRVPVQMPDSPSIEERKRSLPSAMLFKSKEEATPKKVAFASSGVKAHKAIPKPVASVHYPLKSPAATSISAGPSSGYSGDVSSQPETPTAVTLYEHIEESSDDDDDEEEEEEEERNLDAYRRETQVSRAAAKRAATSSFSEAIANFNGKRPAPVATAAEESFISQVKKRRAVTVVSVSSSDESEKENGEEEELEIFSAAAKEFWNRQRDEPVELALSPPIPGSGTFIPGAKKKAVRFDVSESGPSHGMRDGARRALGRYGLTSSRRGPYR</sequence>
<feature type="compositionally biased region" description="Basic residues" evidence="1">
    <location>
        <begin position="394"/>
        <end position="411"/>
    </location>
</feature>
<feature type="compositionally biased region" description="Polar residues" evidence="1">
    <location>
        <begin position="421"/>
        <end position="447"/>
    </location>
</feature>
<evidence type="ECO:0000313" key="2">
    <source>
        <dbReference type="EMBL" id="TRX92936.1"/>
    </source>
</evidence>
<feature type="compositionally biased region" description="Basic and acidic residues" evidence="1">
    <location>
        <begin position="361"/>
        <end position="372"/>
    </location>
</feature>
<feature type="region of interest" description="Disordered" evidence="1">
    <location>
        <begin position="153"/>
        <end position="179"/>
    </location>
</feature>
<organism evidence="2 3">
    <name type="scientific">Xylaria flabelliformis</name>
    <dbReference type="NCBI Taxonomy" id="2512241"/>
    <lineage>
        <taxon>Eukaryota</taxon>
        <taxon>Fungi</taxon>
        <taxon>Dikarya</taxon>
        <taxon>Ascomycota</taxon>
        <taxon>Pezizomycotina</taxon>
        <taxon>Sordariomycetes</taxon>
        <taxon>Xylariomycetidae</taxon>
        <taxon>Xylariales</taxon>
        <taxon>Xylariaceae</taxon>
        <taxon>Xylaria</taxon>
    </lineage>
</organism>
<feature type="compositionally biased region" description="Low complexity" evidence="1">
    <location>
        <begin position="1"/>
        <end position="17"/>
    </location>
</feature>
<dbReference type="EMBL" id="VFLP01000032">
    <property type="protein sequence ID" value="TRX92936.1"/>
    <property type="molecule type" value="Genomic_DNA"/>
</dbReference>
<keyword evidence="3" id="KW-1185">Reference proteome</keyword>
<comment type="caution">
    <text evidence="2">The sequence shown here is derived from an EMBL/GenBank/DDBJ whole genome shotgun (WGS) entry which is preliminary data.</text>
</comment>
<feature type="region of interest" description="Disordered" evidence="1">
    <location>
        <begin position="654"/>
        <end position="721"/>
    </location>
</feature>
<dbReference type="OrthoDB" id="4770621at2759"/>
<evidence type="ECO:0000313" key="3">
    <source>
        <dbReference type="Proteomes" id="UP000319160"/>
    </source>
</evidence>
<dbReference type="STRING" id="2512241.A0A553HYA5"/>
<name>A0A553HYA5_9PEZI</name>
<feature type="region of interest" description="Disordered" evidence="1">
    <location>
        <begin position="1"/>
        <end position="20"/>
    </location>
</feature>
<evidence type="ECO:0000256" key="1">
    <source>
        <dbReference type="SAM" id="MobiDB-lite"/>
    </source>
</evidence>
<feature type="compositionally biased region" description="Polar residues" evidence="1">
    <location>
        <begin position="654"/>
        <end position="677"/>
    </location>
</feature>
<feature type="region of interest" description="Disordered" evidence="1">
    <location>
        <begin position="198"/>
        <end position="245"/>
    </location>
</feature>
<gene>
    <name evidence="2" type="ORF">FHL15_006074</name>
</gene>
<proteinExistence type="predicted"/>
<dbReference type="Proteomes" id="UP000319160">
    <property type="component" value="Unassembled WGS sequence"/>
</dbReference>
<feature type="compositionally biased region" description="Polar residues" evidence="1">
    <location>
        <begin position="848"/>
        <end position="857"/>
    </location>
</feature>
<accession>A0A553HYA5</accession>
<feature type="compositionally biased region" description="Basic and acidic residues" evidence="1">
    <location>
        <begin position="703"/>
        <end position="712"/>
    </location>
</feature>
<feature type="compositionally biased region" description="Polar residues" evidence="1">
    <location>
        <begin position="209"/>
        <end position="238"/>
    </location>
</feature>
<feature type="region of interest" description="Disordered" evidence="1">
    <location>
        <begin position="321"/>
        <end position="475"/>
    </location>
</feature>
<feature type="region of interest" description="Disordered" evidence="1">
    <location>
        <begin position="823"/>
        <end position="857"/>
    </location>
</feature>
<dbReference type="AlphaFoldDB" id="A0A553HYA5"/>
<feature type="compositionally biased region" description="Acidic residues" evidence="1">
    <location>
        <begin position="687"/>
        <end position="702"/>
    </location>
</feature>
<protein>
    <submittedName>
        <fullName evidence="2">Uncharacterized protein</fullName>
    </submittedName>
</protein>